<dbReference type="InterPro" id="IPR032675">
    <property type="entry name" value="LRR_dom_sf"/>
</dbReference>
<dbReference type="SUPFAM" id="SSF52058">
    <property type="entry name" value="L domain-like"/>
    <property type="match status" value="2"/>
</dbReference>
<dbReference type="PROSITE" id="PS51450">
    <property type="entry name" value="LRR"/>
    <property type="match status" value="9"/>
</dbReference>
<dbReference type="InterPro" id="IPR003591">
    <property type="entry name" value="Leu-rich_rpt_typical-subtyp"/>
</dbReference>
<dbReference type="SMART" id="SM00364">
    <property type="entry name" value="LRR_BAC"/>
    <property type="match status" value="11"/>
</dbReference>
<dbReference type="PROSITE" id="PS50017">
    <property type="entry name" value="DEATH_DOMAIN"/>
    <property type="match status" value="2"/>
</dbReference>
<dbReference type="GeneID" id="100371525"/>
<dbReference type="InterPro" id="IPR050216">
    <property type="entry name" value="LRR_domain-containing"/>
</dbReference>
<protein>
    <submittedName>
        <fullName evidence="5">Uncharacterized protein LOC100371525</fullName>
    </submittedName>
</protein>
<dbReference type="InterPro" id="IPR000488">
    <property type="entry name" value="Death_dom"/>
</dbReference>
<reference evidence="5" key="1">
    <citation type="submission" date="2025-08" db="UniProtKB">
        <authorList>
            <consortium name="RefSeq"/>
        </authorList>
    </citation>
    <scope>IDENTIFICATION</scope>
    <source>
        <tissue evidence="5">Testes</tissue>
    </source>
</reference>
<sequence>MYGKADAETSKPGSLRRVLRCVHFYAFHADANRKRSKAVWLVNRRCGTLERKFFFSHFHGTAFLSGMDILRWSNPTDEEINLNKRSLRKLPTSISGFPNLRKCKLANNYLTFLPTELSELKRLKKIELQSNKFDQMPVPIFKLHKLHKLNMADNHLTSINQSITNLKQLRKLNLSGNKLINIDYITTLLKLEELHLSNNEIQSLPASIGDMSDLTVLYLDKNNLTTLPSDIKKLHQLERIDVSSNQIEIFPPGLCELNEVTSLRLANNNISLIPPDIANLSELLVLDLEYNQIANIPPALCDLKQLVELTLNINKLTCIPSDIKKLVRLQTLGLSDNQLNEIPPALCDMPKLTKLTLDGNGLSAIPSAIRNLRNLQKLDLSNNNISVIPSELLHMNQLIELRLGSNQLKCIPSEIGNLQQLEKLDLSHNEGISGADSLSSLDELSELKLNKNNLRSVPNMFKLKKLQVLHMNDNLIKEIPEEIQNLYSLKELWLDYNQLTSIPSEIGELTNLRELSLLMNKLTEITPAIGKLSMLRHLNLEYNKLKTLPEEVNNLIDCDIRLKGNPMSQDLDKESSYHKEDTKVVRIRRSQEYQSHKLPGGYFISIPPRAVQNDVDIKVQVVEDLQPELMDYPTMESNVIKLSGETQVLLNSAVKVGCQCKSADGLRDFALLKKEDVWTTLKSTREDQTVSTEVTDLGMFVFASRPHTEVLYVDESGCESSVDAGISIVVPAQTTNDRITVTQRVYNVDQHLVDNICNAGENEREISFSPLYRMITQEGHRTSASEPFVIGLPWPPTLDNMKDAELRILEDRHNINEWLDVTDTVHYEPRELDITISTPYMCGYVTARAVHKTTEEIVNNWNKVVKKVEEDIKLMKIVLLQKTDDPKTMLICLAEKCKMVEQVVRFQKWGYGTRLLKVPFSGDIQMHNGDKITIKSSDMFTLKTKKRTQSFHSLQDNYWWIRVEPKKRQEVPVVQKGFIEFYRIDHSHNDDSIDPYQAEPITELEFSLYSRLSDTELDVTIDILATYIQLENRWKKLGRQLGLTPGEIYKCSQKSDNLGKAHAMLDLWCKKSSQCKSINTLFTALENAHMDRYVNIIRASLPAAVIKRDFEKAIRYLSEELSSNQWKSFARTLGLSDACISHLVADNQRDEKEQIYQMLREWKMQNGSCASIDVLVDKLEQQQLQDLADYLRAIVM</sequence>
<evidence type="ECO:0000313" key="5">
    <source>
        <dbReference type="RefSeq" id="XP_002736431.1"/>
    </source>
</evidence>
<evidence type="ECO:0000313" key="4">
    <source>
        <dbReference type="Proteomes" id="UP000694865"/>
    </source>
</evidence>
<name>A0ABM0GSJ0_SACKO</name>
<dbReference type="Gene3D" id="1.10.533.10">
    <property type="entry name" value="Death Domain, Fas"/>
    <property type="match status" value="2"/>
</dbReference>
<gene>
    <name evidence="5" type="primary">LOC100371525</name>
</gene>
<dbReference type="Proteomes" id="UP000694865">
    <property type="component" value="Unplaced"/>
</dbReference>
<dbReference type="CDD" id="cd01670">
    <property type="entry name" value="Death"/>
    <property type="match status" value="2"/>
</dbReference>
<dbReference type="PANTHER" id="PTHR48051:SF54">
    <property type="entry name" value="LEUCINE-RICH REPEAT-CONTAINING PROTEIN"/>
    <property type="match status" value="1"/>
</dbReference>
<dbReference type="InterPro" id="IPR011029">
    <property type="entry name" value="DEATH-like_dom_sf"/>
</dbReference>
<organism evidence="4 5">
    <name type="scientific">Saccoglossus kowalevskii</name>
    <name type="common">Acorn worm</name>
    <dbReference type="NCBI Taxonomy" id="10224"/>
    <lineage>
        <taxon>Eukaryota</taxon>
        <taxon>Metazoa</taxon>
        <taxon>Hemichordata</taxon>
        <taxon>Enteropneusta</taxon>
        <taxon>Harrimaniidae</taxon>
        <taxon>Saccoglossus</taxon>
    </lineage>
</organism>
<evidence type="ECO:0000256" key="2">
    <source>
        <dbReference type="ARBA" id="ARBA00022737"/>
    </source>
</evidence>
<dbReference type="Gene3D" id="2.60.220.30">
    <property type="match status" value="1"/>
</dbReference>
<dbReference type="Gene3D" id="3.80.10.10">
    <property type="entry name" value="Ribonuclease Inhibitor"/>
    <property type="match status" value="5"/>
</dbReference>
<feature type="domain" description="Death" evidence="3">
    <location>
        <begin position="1125"/>
        <end position="1195"/>
    </location>
</feature>
<dbReference type="RefSeq" id="XP_002736431.1">
    <property type="nucleotide sequence ID" value="XM_002736385.1"/>
</dbReference>
<dbReference type="InterPro" id="IPR055414">
    <property type="entry name" value="LRR_R13L4/SHOC2-like"/>
</dbReference>
<proteinExistence type="predicted"/>
<dbReference type="SUPFAM" id="SSF47986">
    <property type="entry name" value="DEATH domain"/>
    <property type="match status" value="2"/>
</dbReference>
<dbReference type="Pfam" id="PF00560">
    <property type="entry name" value="LRR_1"/>
    <property type="match status" value="1"/>
</dbReference>
<dbReference type="SMART" id="SM00365">
    <property type="entry name" value="LRR_SD22"/>
    <property type="match status" value="9"/>
</dbReference>
<keyword evidence="4" id="KW-1185">Reference proteome</keyword>
<dbReference type="InterPro" id="IPR001611">
    <property type="entry name" value="Leu-rich_rpt"/>
</dbReference>
<dbReference type="Pfam" id="PF00531">
    <property type="entry name" value="Death"/>
    <property type="match status" value="2"/>
</dbReference>
<dbReference type="Pfam" id="PF13855">
    <property type="entry name" value="LRR_8"/>
    <property type="match status" value="4"/>
</dbReference>
<dbReference type="Pfam" id="PF23598">
    <property type="entry name" value="LRR_14"/>
    <property type="match status" value="1"/>
</dbReference>
<feature type="domain" description="Death" evidence="3">
    <location>
        <begin position="1033"/>
        <end position="1101"/>
    </location>
</feature>
<dbReference type="SMART" id="SM00369">
    <property type="entry name" value="LRR_TYP"/>
    <property type="match status" value="17"/>
</dbReference>
<dbReference type="PANTHER" id="PTHR48051">
    <property type="match status" value="1"/>
</dbReference>
<keyword evidence="2" id="KW-0677">Repeat</keyword>
<dbReference type="SMART" id="SM00005">
    <property type="entry name" value="DEATH"/>
    <property type="match status" value="2"/>
</dbReference>
<evidence type="ECO:0000256" key="1">
    <source>
        <dbReference type="ARBA" id="ARBA00022614"/>
    </source>
</evidence>
<evidence type="ECO:0000259" key="3">
    <source>
        <dbReference type="PROSITE" id="PS50017"/>
    </source>
</evidence>
<keyword evidence="1" id="KW-0433">Leucine-rich repeat</keyword>
<accession>A0ABM0GSJ0</accession>